<dbReference type="RefSeq" id="WP_301233856.1">
    <property type="nucleotide sequence ID" value="NZ_QAIC01000030.1"/>
</dbReference>
<reference evidence="8" key="1">
    <citation type="submission" date="2018-04" db="EMBL/GenBank/DDBJ databases">
        <authorList>
            <person name="Jy Z."/>
        </authorList>
    </citation>
    <scope>NUCLEOTIDE SEQUENCE</scope>
    <source>
        <strain evidence="9">AS13</strain>
        <strain evidence="8">LA18</strain>
    </source>
</reference>
<evidence type="ECO:0000256" key="5">
    <source>
        <dbReference type="ARBA" id="ARBA00022989"/>
    </source>
</evidence>
<dbReference type="Pfam" id="PF04226">
    <property type="entry name" value="Transgly_assoc"/>
    <property type="match status" value="1"/>
</dbReference>
<organism evidence="8 11">
    <name type="scientific">Pandoraea cepalis</name>
    <dbReference type="NCBI Taxonomy" id="2508294"/>
    <lineage>
        <taxon>Bacteria</taxon>
        <taxon>Pseudomonadati</taxon>
        <taxon>Pseudomonadota</taxon>
        <taxon>Betaproteobacteria</taxon>
        <taxon>Burkholderiales</taxon>
        <taxon>Burkholderiaceae</taxon>
        <taxon>Pandoraea</taxon>
    </lineage>
</organism>
<comment type="similarity">
    <text evidence="2">Belongs to the UPF0410 family.</text>
</comment>
<comment type="subcellular location">
    <subcellularLocation>
        <location evidence="1">Cell membrane</location>
        <topology evidence="1">Multi-pass membrane protein</topology>
    </subcellularLocation>
</comment>
<evidence type="ECO:0000256" key="2">
    <source>
        <dbReference type="ARBA" id="ARBA00011006"/>
    </source>
</evidence>
<feature type="transmembrane region" description="Helical" evidence="7">
    <location>
        <begin position="30"/>
        <end position="48"/>
    </location>
</feature>
<evidence type="ECO:0000256" key="6">
    <source>
        <dbReference type="ARBA" id="ARBA00023136"/>
    </source>
</evidence>
<dbReference type="EMBL" id="QAID01000025">
    <property type="protein sequence ID" value="MDN4576791.1"/>
    <property type="molecule type" value="Genomic_DNA"/>
</dbReference>
<accession>A0AAW7MJ86</accession>
<keyword evidence="3" id="KW-1003">Cell membrane</keyword>
<dbReference type="InterPro" id="IPR007341">
    <property type="entry name" value="Transgly_assoc"/>
</dbReference>
<keyword evidence="10" id="KW-1185">Reference proteome</keyword>
<dbReference type="PANTHER" id="PTHR33884">
    <property type="entry name" value="UPF0410 PROTEIN YMGE"/>
    <property type="match status" value="1"/>
</dbReference>
<dbReference type="Proteomes" id="UP001172791">
    <property type="component" value="Unassembled WGS sequence"/>
</dbReference>
<evidence type="ECO:0000256" key="1">
    <source>
        <dbReference type="ARBA" id="ARBA00004651"/>
    </source>
</evidence>
<dbReference type="PANTHER" id="PTHR33884:SF3">
    <property type="entry name" value="UPF0410 PROTEIN YMGE"/>
    <property type="match status" value="1"/>
</dbReference>
<comment type="caution">
    <text evidence="8">The sequence shown here is derived from an EMBL/GenBank/DDBJ whole genome shotgun (WGS) entry which is preliminary data.</text>
</comment>
<evidence type="ECO:0000313" key="8">
    <source>
        <dbReference type="EMBL" id="MDN4572693.1"/>
    </source>
</evidence>
<dbReference type="GO" id="GO:0005886">
    <property type="term" value="C:plasma membrane"/>
    <property type="evidence" value="ECO:0007669"/>
    <property type="project" value="UniProtKB-SubCell"/>
</dbReference>
<evidence type="ECO:0000256" key="3">
    <source>
        <dbReference type="ARBA" id="ARBA00022475"/>
    </source>
</evidence>
<keyword evidence="5 7" id="KW-1133">Transmembrane helix</keyword>
<gene>
    <name evidence="8" type="ORF">DBA34_05410</name>
    <name evidence="9" type="ORF">DBB29_01450</name>
</gene>
<dbReference type="AlphaFoldDB" id="A0AAW7MJ86"/>
<evidence type="ECO:0000256" key="4">
    <source>
        <dbReference type="ARBA" id="ARBA00022692"/>
    </source>
</evidence>
<keyword evidence="6 7" id="KW-0472">Membrane</keyword>
<feature type="transmembrane region" description="Helical" evidence="7">
    <location>
        <begin position="60"/>
        <end position="80"/>
    </location>
</feature>
<proteinExistence type="inferred from homology"/>
<evidence type="ECO:0000313" key="10">
    <source>
        <dbReference type="Proteomes" id="UP001172788"/>
    </source>
</evidence>
<protein>
    <submittedName>
        <fullName evidence="8">GlsB/YeaQ/YmgE family stress response membrane protein</fullName>
    </submittedName>
</protein>
<feature type="transmembrane region" description="Helical" evidence="7">
    <location>
        <begin position="6"/>
        <end position="23"/>
    </location>
</feature>
<sequence>MEHGFIAWLVIGAVAGWLAGIVVKGGGFGLIVDIIVGIAGSFIGGWLARAVGLPFGNSMIGSIAIAAVGAVILLFVIRLLKRS</sequence>
<evidence type="ECO:0000313" key="11">
    <source>
        <dbReference type="Proteomes" id="UP001172791"/>
    </source>
</evidence>
<dbReference type="Proteomes" id="UP001172788">
    <property type="component" value="Unassembled WGS sequence"/>
</dbReference>
<evidence type="ECO:0000313" key="9">
    <source>
        <dbReference type="EMBL" id="MDN4576791.1"/>
    </source>
</evidence>
<evidence type="ECO:0000256" key="7">
    <source>
        <dbReference type="SAM" id="Phobius"/>
    </source>
</evidence>
<dbReference type="EMBL" id="QAIC01000030">
    <property type="protein sequence ID" value="MDN4572693.1"/>
    <property type="molecule type" value="Genomic_DNA"/>
</dbReference>
<name>A0AAW7MJ86_9BURK</name>
<keyword evidence="4 7" id="KW-0812">Transmembrane</keyword>